<dbReference type="InterPro" id="IPR036938">
    <property type="entry name" value="PAP2/HPO_sf"/>
</dbReference>
<dbReference type="RefSeq" id="WP_098174915.1">
    <property type="nucleotide sequence ID" value="NZ_CP030926.1"/>
</dbReference>
<evidence type="ECO:0000313" key="4">
    <source>
        <dbReference type="EMBL" id="PEJ36935.1"/>
    </source>
</evidence>
<feature type="transmembrane region" description="Helical" evidence="1">
    <location>
        <begin position="55"/>
        <end position="75"/>
    </location>
</feature>
<keyword evidence="6" id="KW-1185">Reference proteome</keyword>
<sequence>MIKYARITVILLCMIIFIFLMNEVQNGKVLAFDEFILDHLTVVENTYLFTFFKSITYFGSSIFIGFGSLLFILYLWMKKKDYLAIAVFSIGVAGGDLLKRGIKNLVQRERPENHLVHAAGFSFPSGHSMVGLIFFSMIAYFIIKEVKSKSLKWGVGISFILLIFVIGISRIALKVHFPTDVLAGFVLGVGYSLTCLCLYQWLERRVI</sequence>
<dbReference type="SUPFAM" id="SSF48317">
    <property type="entry name" value="Acid phosphatase/Vanadium-dependent haloperoxidase"/>
    <property type="match status" value="1"/>
</dbReference>
<feature type="domain" description="Phosphatidic acid phosphatase type 2/haloperoxidase" evidence="2">
    <location>
        <begin position="85"/>
        <end position="196"/>
    </location>
</feature>
<feature type="transmembrane region" description="Helical" evidence="1">
    <location>
        <begin position="118"/>
        <end position="143"/>
    </location>
</feature>
<reference evidence="3 6" key="2">
    <citation type="submission" date="2018-07" db="EMBL/GenBank/DDBJ databases">
        <title>The molecular basis for the intramolecular migration of carboxyl group in the catabolism of para-hydroxybenzoate via gentisate.</title>
        <authorList>
            <person name="Zhao H."/>
            <person name="Xu Y."/>
            <person name="Lin S."/>
            <person name="Spain J.C."/>
            <person name="Zhou N.-Y."/>
        </authorList>
    </citation>
    <scope>NUCLEOTIDE SEQUENCE [LARGE SCALE GENOMIC DNA]</scope>
    <source>
        <strain evidence="3 6">PHB-7a</strain>
    </source>
</reference>
<evidence type="ECO:0000259" key="2">
    <source>
        <dbReference type="SMART" id="SM00014"/>
    </source>
</evidence>
<dbReference type="Pfam" id="PF01569">
    <property type="entry name" value="PAP2"/>
    <property type="match status" value="1"/>
</dbReference>
<name>A0AAX0S621_9BACI</name>
<dbReference type="PANTHER" id="PTHR14969:SF13">
    <property type="entry name" value="AT30094P"/>
    <property type="match status" value="1"/>
</dbReference>
<proteinExistence type="predicted"/>
<feature type="transmembrane region" description="Helical" evidence="1">
    <location>
        <begin position="82"/>
        <end position="98"/>
    </location>
</feature>
<keyword evidence="1" id="KW-1133">Transmembrane helix</keyword>
<protein>
    <submittedName>
        <fullName evidence="3">PAP2 family protein</fullName>
    </submittedName>
</protein>
<evidence type="ECO:0000313" key="5">
    <source>
        <dbReference type="Proteomes" id="UP000220106"/>
    </source>
</evidence>
<dbReference type="InterPro" id="IPR000326">
    <property type="entry name" value="PAP2/HPO"/>
</dbReference>
<dbReference type="Gene3D" id="1.20.144.10">
    <property type="entry name" value="Phosphatidic acid phosphatase type 2/haloperoxidase"/>
    <property type="match status" value="2"/>
</dbReference>
<keyword evidence="1" id="KW-0812">Transmembrane</keyword>
<dbReference type="Proteomes" id="UP000220106">
    <property type="component" value="Unassembled WGS sequence"/>
</dbReference>
<dbReference type="Proteomes" id="UP000260457">
    <property type="component" value="Chromosome"/>
</dbReference>
<feature type="transmembrane region" description="Helical" evidence="1">
    <location>
        <begin position="181"/>
        <end position="202"/>
    </location>
</feature>
<accession>A0AAX0S621</accession>
<reference evidence="4 5" key="1">
    <citation type="submission" date="2017-09" db="EMBL/GenBank/DDBJ databases">
        <title>Large-scale bioinformatics analysis of Bacillus genomes uncovers conserved roles of natural products in bacterial physiology.</title>
        <authorList>
            <consortium name="Agbiome Team Llc"/>
            <person name="Bleich R.M."/>
            <person name="Kirk G.J."/>
            <person name="Santa Maria K.C."/>
            <person name="Allen S.E."/>
            <person name="Farag S."/>
            <person name="Shank E.A."/>
            <person name="Bowers A."/>
        </authorList>
    </citation>
    <scope>NUCLEOTIDE SEQUENCE [LARGE SCALE GENOMIC DNA]</scope>
    <source>
        <strain evidence="4 5">AFS003229</strain>
    </source>
</reference>
<dbReference type="CDD" id="cd03392">
    <property type="entry name" value="PAP2_like_2"/>
    <property type="match status" value="1"/>
</dbReference>
<evidence type="ECO:0000313" key="3">
    <source>
        <dbReference type="EMBL" id="AXN40123.1"/>
    </source>
</evidence>
<dbReference type="EMBL" id="NUEQ01000007">
    <property type="protein sequence ID" value="PEJ36935.1"/>
    <property type="molecule type" value="Genomic_DNA"/>
</dbReference>
<dbReference type="KEGG" id="pbut:DTO10_18315"/>
<dbReference type="SMART" id="SM00014">
    <property type="entry name" value="acidPPc"/>
    <property type="match status" value="1"/>
</dbReference>
<dbReference type="PANTHER" id="PTHR14969">
    <property type="entry name" value="SPHINGOSINE-1-PHOSPHATE PHOSPHOHYDROLASE"/>
    <property type="match status" value="1"/>
</dbReference>
<dbReference type="AlphaFoldDB" id="A0AAX0S621"/>
<feature type="transmembrane region" description="Helical" evidence="1">
    <location>
        <begin position="155"/>
        <end position="175"/>
    </location>
</feature>
<gene>
    <name evidence="4" type="ORF">CN689_03565</name>
    <name evidence="3" type="ORF">DTO10_18315</name>
</gene>
<evidence type="ECO:0000313" key="6">
    <source>
        <dbReference type="Proteomes" id="UP000260457"/>
    </source>
</evidence>
<evidence type="ECO:0000256" key="1">
    <source>
        <dbReference type="SAM" id="Phobius"/>
    </source>
</evidence>
<organism evidence="4 5">
    <name type="scientific">Peribacillus butanolivorans</name>
    <dbReference type="NCBI Taxonomy" id="421767"/>
    <lineage>
        <taxon>Bacteria</taxon>
        <taxon>Bacillati</taxon>
        <taxon>Bacillota</taxon>
        <taxon>Bacilli</taxon>
        <taxon>Bacillales</taxon>
        <taxon>Bacillaceae</taxon>
        <taxon>Peribacillus</taxon>
    </lineage>
</organism>
<keyword evidence="1" id="KW-0472">Membrane</keyword>
<dbReference type="EMBL" id="CP030926">
    <property type="protein sequence ID" value="AXN40123.1"/>
    <property type="molecule type" value="Genomic_DNA"/>
</dbReference>